<accession>A0ACB9CYR2</accession>
<evidence type="ECO:0000313" key="2">
    <source>
        <dbReference type="Proteomes" id="UP001055811"/>
    </source>
</evidence>
<organism evidence="1 2">
    <name type="scientific">Cichorium intybus</name>
    <name type="common">Chicory</name>
    <dbReference type="NCBI Taxonomy" id="13427"/>
    <lineage>
        <taxon>Eukaryota</taxon>
        <taxon>Viridiplantae</taxon>
        <taxon>Streptophyta</taxon>
        <taxon>Embryophyta</taxon>
        <taxon>Tracheophyta</taxon>
        <taxon>Spermatophyta</taxon>
        <taxon>Magnoliopsida</taxon>
        <taxon>eudicotyledons</taxon>
        <taxon>Gunneridae</taxon>
        <taxon>Pentapetalae</taxon>
        <taxon>asterids</taxon>
        <taxon>campanulids</taxon>
        <taxon>Asterales</taxon>
        <taxon>Asteraceae</taxon>
        <taxon>Cichorioideae</taxon>
        <taxon>Cichorieae</taxon>
        <taxon>Cichoriinae</taxon>
        <taxon>Cichorium</taxon>
    </lineage>
</organism>
<sequence length="588" mass="66192">MPSIVLNNQTPYKTLYQTDADTSMLRAFGCLCFVSTNVAGRDKFMERAHPCIFIGYPSGQKAFKVLNLVTKNIFVTRDIKFFENHFPLLGSSRYPKPTDNSNSFLPTNSNDNFHESHNPILNPSPLDLSYHSPSTSLPSSSHSSSPSTDSSNSPPPPPLVVPRRTTRLPHPPPHLQDYAKNIPCWEEDMSKELDALTSNGTWDIVKLPKGKKPISCKWVYKVKYRADGSVERHKARLVAKGFTQRAGIDYHDTFSPVVKFSTIRCIVAVAVKCKWTIQQLDVNNAFLHGDPHEEVYMKPPPGFNVGSPSLVCRLKKSLYGLKQASRQWYAKLSSALSSMGYCLSTPLVSKSTFFSKESPLLDDPSVYRQLVGKLNFLVHTRPDLAFTVQFLSQFNQQPTTDHHDAAIHVLKYLKGTLFQGLYFNDYSSFSLEAFCDSDWAACPLTRKSVSGYFILFGDSLIAWKSKKQQTVSLSSAEAEYRSMRRVCSELAWLNRLLYELQVPDLTPIPLRCDNLAAIYIAKNPVFHERTKHIEIDCHFVREKLQSGLISLSFVPTDKQLADVFTKPLMGSSHKEAVHNLGLLPYPPA</sequence>
<reference evidence="2" key="1">
    <citation type="journal article" date="2022" name="Mol. Ecol. Resour.">
        <title>The genomes of chicory, endive, great burdock and yacon provide insights into Asteraceae palaeo-polyploidization history and plant inulin production.</title>
        <authorList>
            <person name="Fan W."/>
            <person name="Wang S."/>
            <person name="Wang H."/>
            <person name="Wang A."/>
            <person name="Jiang F."/>
            <person name="Liu H."/>
            <person name="Zhao H."/>
            <person name="Xu D."/>
            <person name="Zhang Y."/>
        </authorList>
    </citation>
    <scope>NUCLEOTIDE SEQUENCE [LARGE SCALE GENOMIC DNA]</scope>
    <source>
        <strain evidence="2">cv. Punajuju</strain>
    </source>
</reference>
<keyword evidence="2" id="KW-1185">Reference proteome</keyword>
<name>A0ACB9CYR2_CICIN</name>
<protein>
    <submittedName>
        <fullName evidence="1">Uncharacterized protein</fullName>
    </submittedName>
</protein>
<comment type="caution">
    <text evidence="1">The sequence shown here is derived from an EMBL/GenBank/DDBJ whole genome shotgun (WGS) entry which is preliminary data.</text>
</comment>
<proteinExistence type="predicted"/>
<evidence type="ECO:0000313" key="1">
    <source>
        <dbReference type="EMBL" id="KAI3739333.1"/>
    </source>
</evidence>
<dbReference type="EMBL" id="CM042013">
    <property type="protein sequence ID" value="KAI3739333.1"/>
    <property type="molecule type" value="Genomic_DNA"/>
</dbReference>
<dbReference type="Proteomes" id="UP001055811">
    <property type="component" value="Linkage Group LG05"/>
</dbReference>
<gene>
    <name evidence="1" type="ORF">L2E82_29736</name>
</gene>
<reference evidence="1 2" key="2">
    <citation type="journal article" date="2022" name="Mol. Ecol. Resour.">
        <title>The genomes of chicory, endive, great burdock and yacon provide insights into Asteraceae paleo-polyploidization history and plant inulin production.</title>
        <authorList>
            <person name="Fan W."/>
            <person name="Wang S."/>
            <person name="Wang H."/>
            <person name="Wang A."/>
            <person name="Jiang F."/>
            <person name="Liu H."/>
            <person name="Zhao H."/>
            <person name="Xu D."/>
            <person name="Zhang Y."/>
        </authorList>
    </citation>
    <scope>NUCLEOTIDE SEQUENCE [LARGE SCALE GENOMIC DNA]</scope>
    <source>
        <strain evidence="2">cv. Punajuju</strain>
        <tissue evidence="1">Leaves</tissue>
    </source>
</reference>